<dbReference type="PROSITE" id="PS51154">
    <property type="entry name" value="MACRO"/>
    <property type="match status" value="1"/>
</dbReference>
<feature type="domain" description="Macro" evidence="1">
    <location>
        <begin position="147"/>
        <end position="361"/>
    </location>
</feature>
<evidence type="ECO:0000313" key="3">
    <source>
        <dbReference type="Proteomes" id="UP000000657"/>
    </source>
</evidence>
<organism evidence="2 3">
    <name type="scientific">Frankia alni (strain DSM 45986 / CECT 9034 / ACN14a)</name>
    <dbReference type="NCBI Taxonomy" id="326424"/>
    <lineage>
        <taxon>Bacteria</taxon>
        <taxon>Bacillati</taxon>
        <taxon>Actinomycetota</taxon>
        <taxon>Actinomycetes</taxon>
        <taxon>Frankiales</taxon>
        <taxon>Frankiaceae</taxon>
        <taxon>Frankia</taxon>
    </lineage>
</organism>
<accession>Q0RU51</accession>
<dbReference type="AlphaFoldDB" id="Q0RU51"/>
<protein>
    <recommendedName>
        <fullName evidence="1">Macro domain-containing protein</fullName>
    </recommendedName>
</protein>
<dbReference type="STRING" id="326424.FRAAL0215"/>
<dbReference type="InterPro" id="IPR043472">
    <property type="entry name" value="Macro_dom-like"/>
</dbReference>
<keyword evidence="3" id="KW-1185">Reference proteome</keyword>
<dbReference type="SUPFAM" id="SSF52949">
    <property type="entry name" value="Macro domain-like"/>
    <property type="match status" value="1"/>
</dbReference>
<dbReference type="EMBL" id="CT573213">
    <property type="protein sequence ID" value="CAJ58893.1"/>
    <property type="molecule type" value="Genomic_DNA"/>
</dbReference>
<name>Q0RU51_FRAAA</name>
<proteinExistence type="predicted"/>
<sequence length="361" mass="38902">MTVTFDDLVTDLRALREIGLAAARRVPLAALEKAVGLVEEAEADPVTIETLLRRAVDGLEPGRLRDAARYTFGLVPGTRDWAAYDRRRKSAEIYRVGTDRFRKHYERIIVDEVADAIHVICRAAVAGDRPESPRQRPPDAHRLTSSRTLDVVFGGRSVPISVHHRSIELISGVDILVSPENVYFATATMFKSSVSAAIRRRAAVRGPAGEVADDVVPRELAAQCAPGLAVEPGTVLATSGGELRHQGVRRVYHAAVACPRAGTNEYDTDPAAVGLAVANIFRLARTENRALNPPLTSIALPLLGAGRGGLDPMTSLTWIWGSLEVELARDASWHIHFVARNPEIGAAILAHIPPGDETAAG</sequence>
<evidence type="ECO:0000259" key="1">
    <source>
        <dbReference type="PROSITE" id="PS51154"/>
    </source>
</evidence>
<dbReference type="eggNOG" id="COG2110">
    <property type="taxonomic scope" value="Bacteria"/>
</dbReference>
<dbReference type="RefSeq" id="WP_011601474.1">
    <property type="nucleotide sequence ID" value="NC_008278.1"/>
</dbReference>
<dbReference type="HOGENOM" id="CLU_769312_0_0_11"/>
<gene>
    <name evidence="2" type="ordered locus">FRAAL0215</name>
</gene>
<dbReference type="OrthoDB" id="5141210at2"/>
<dbReference type="Proteomes" id="UP000000657">
    <property type="component" value="Chromosome"/>
</dbReference>
<dbReference type="Gene3D" id="3.40.220.10">
    <property type="entry name" value="Leucine Aminopeptidase, subunit E, domain 1"/>
    <property type="match status" value="1"/>
</dbReference>
<dbReference type="KEGG" id="fal:FRAAL0215"/>
<reference evidence="2 3" key="1">
    <citation type="journal article" date="2007" name="Genome Res.">
        <title>Genome characteristics of facultatively symbiotic Frankia sp. strains reflect host range and host plant biogeography.</title>
        <authorList>
            <person name="Normand P."/>
            <person name="Lapierre P."/>
            <person name="Tisa L.S."/>
            <person name="Gogarten J.P."/>
            <person name="Alloisio N."/>
            <person name="Bagnarol E."/>
            <person name="Bassi C.A."/>
            <person name="Berry A.M."/>
            <person name="Bickhart D.M."/>
            <person name="Choisne N."/>
            <person name="Couloux A."/>
            <person name="Cournoyer B."/>
            <person name="Cruveiller S."/>
            <person name="Daubin V."/>
            <person name="Demange N."/>
            <person name="Francino M.P."/>
            <person name="Goltsman E."/>
            <person name="Huang Y."/>
            <person name="Kopp O.R."/>
            <person name="Labarre L."/>
            <person name="Lapidus A."/>
            <person name="Lavire C."/>
            <person name="Marechal J."/>
            <person name="Martinez M."/>
            <person name="Mastronunzio J.E."/>
            <person name="Mullin B.C."/>
            <person name="Niemann J."/>
            <person name="Pujic P."/>
            <person name="Rawnsley T."/>
            <person name="Rouy Z."/>
            <person name="Schenowitz C."/>
            <person name="Sellstedt A."/>
            <person name="Tavares F."/>
            <person name="Tomkins J.P."/>
            <person name="Vallenet D."/>
            <person name="Valverde C."/>
            <person name="Wall L.G."/>
            <person name="Wang Y."/>
            <person name="Medigue C."/>
            <person name="Benson D.R."/>
        </authorList>
    </citation>
    <scope>NUCLEOTIDE SEQUENCE [LARGE SCALE GENOMIC DNA]</scope>
    <source>
        <strain evidence="3">DSM 45986 / CECT 9034 / ACN14a</strain>
    </source>
</reference>
<evidence type="ECO:0000313" key="2">
    <source>
        <dbReference type="EMBL" id="CAJ58893.1"/>
    </source>
</evidence>
<dbReference type="InterPro" id="IPR002589">
    <property type="entry name" value="Macro_dom"/>
</dbReference>